<dbReference type="CDD" id="cd19481">
    <property type="entry name" value="RecA-like_protease"/>
    <property type="match status" value="1"/>
</dbReference>
<dbReference type="SUPFAM" id="SSF52540">
    <property type="entry name" value="P-loop containing nucleoside triphosphate hydrolases"/>
    <property type="match status" value="1"/>
</dbReference>
<proteinExistence type="inferred from homology"/>
<comment type="similarity">
    <text evidence="1">Belongs to the AAA ATPase family.</text>
</comment>
<reference evidence="5" key="1">
    <citation type="submission" date="2016-08" db="EMBL/GenBank/DDBJ databases">
        <authorList>
            <person name="Seilhamer J.J."/>
        </authorList>
    </citation>
    <scope>NUCLEOTIDE SEQUENCE</scope>
    <source>
        <strain evidence="5">86</strain>
    </source>
</reference>
<dbReference type="InterPro" id="IPR050221">
    <property type="entry name" value="26S_Proteasome_ATPase"/>
</dbReference>
<dbReference type="PANTHER" id="PTHR23073">
    <property type="entry name" value="26S PROTEASOME REGULATORY SUBUNIT"/>
    <property type="match status" value="1"/>
</dbReference>
<dbReference type="InterPro" id="IPR003593">
    <property type="entry name" value="AAA+_ATPase"/>
</dbReference>
<evidence type="ECO:0000256" key="3">
    <source>
        <dbReference type="ARBA" id="ARBA00022840"/>
    </source>
</evidence>
<organism evidence="5">
    <name type="scientific">uncultured Pleomorphomonas sp</name>
    <dbReference type="NCBI Taxonomy" id="442121"/>
    <lineage>
        <taxon>Bacteria</taxon>
        <taxon>Pseudomonadati</taxon>
        <taxon>Pseudomonadota</taxon>
        <taxon>Alphaproteobacteria</taxon>
        <taxon>Hyphomicrobiales</taxon>
        <taxon>Pleomorphomonadaceae</taxon>
        <taxon>Pleomorphomonas</taxon>
        <taxon>environmental samples</taxon>
    </lineage>
</organism>
<evidence type="ECO:0000313" key="5">
    <source>
        <dbReference type="EMBL" id="SCM71686.1"/>
    </source>
</evidence>
<gene>
    <name evidence="5" type="ORF">KL86PLE_100307</name>
</gene>
<dbReference type="Pfam" id="PF00004">
    <property type="entry name" value="AAA"/>
    <property type="match status" value="1"/>
</dbReference>
<dbReference type="SMART" id="SM00382">
    <property type="entry name" value="AAA"/>
    <property type="match status" value="1"/>
</dbReference>
<keyword evidence="3" id="KW-0067">ATP-binding</keyword>
<dbReference type="RefSeq" id="WP_288199107.1">
    <property type="nucleotide sequence ID" value="NZ_LT608334.1"/>
</dbReference>
<accession>A0A212L2E6</accession>
<evidence type="ECO:0000259" key="4">
    <source>
        <dbReference type="SMART" id="SM00382"/>
    </source>
</evidence>
<dbReference type="InterPro" id="IPR003959">
    <property type="entry name" value="ATPase_AAA_core"/>
</dbReference>
<feature type="domain" description="AAA+ ATPase" evidence="4">
    <location>
        <begin position="69"/>
        <end position="204"/>
    </location>
</feature>
<sequence length="310" mass="33630">MARRPANAALAESDASAQRLQEALGNTADVLPPSKADEPILAPSVRTAIFEWLAEIRAKEELDAVGIKPRSSALLYGPPGTGKTTLAHHLAARLNLPIAMVGAENLISKWLGESGSNVSRLFDGVKKAGVDCIVFVDEFDAIGSDRKLNTGGGADNERSATMSVLLRKIEQFEGIFIAATNLQEQIDPALWRRFGMQIEVARPDFEARWAIIAKYLSPYTWDDDAISELALLFEGASPALIRQVVEGIKRSLVIGPRVKRLTDSAEAVLKPIVASVSVPPAYTPPPLWSNVEKSVRTLSRFEWPPVLNAA</sequence>
<keyword evidence="2" id="KW-0547">Nucleotide-binding</keyword>
<dbReference type="InterPro" id="IPR027417">
    <property type="entry name" value="P-loop_NTPase"/>
</dbReference>
<dbReference type="EMBL" id="FMJD01000002">
    <property type="protein sequence ID" value="SCM71686.1"/>
    <property type="molecule type" value="Genomic_DNA"/>
</dbReference>
<dbReference type="GO" id="GO:0005524">
    <property type="term" value="F:ATP binding"/>
    <property type="evidence" value="ECO:0007669"/>
    <property type="project" value="UniProtKB-KW"/>
</dbReference>
<protein>
    <submittedName>
        <fullName evidence="5">AAA ATPase, central domain protein</fullName>
    </submittedName>
</protein>
<dbReference type="AlphaFoldDB" id="A0A212L2E6"/>
<dbReference type="GO" id="GO:0016887">
    <property type="term" value="F:ATP hydrolysis activity"/>
    <property type="evidence" value="ECO:0007669"/>
    <property type="project" value="InterPro"/>
</dbReference>
<evidence type="ECO:0000256" key="2">
    <source>
        <dbReference type="ARBA" id="ARBA00022741"/>
    </source>
</evidence>
<evidence type="ECO:0000256" key="1">
    <source>
        <dbReference type="ARBA" id="ARBA00006914"/>
    </source>
</evidence>
<dbReference type="Gene3D" id="3.40.50.300">
    <property type="entry name" value="P-loop containing nucleotide triphosphate hydrolases"/>
    <property type="match status" value="1"/>
</dbReference>
<name>A0A212L2E6_9HYPH</name>